<feature type="transmembrane region" description="Helical" evidence="12">
    <location>
        <begin position="119"/>
        <end position="148"/>
    </location>
</feature>
<comment type="similarity">
    <text evidence="2 11">Belongs to the sodium:solute symporter (SSF) (TC 2.A.21) family.</text>
</comment>
<keyword evidence="7" id="KW-0915">Sodium</keyword>
<dbReference type="InterPro" id="IPR038377">
    <property type="entry name" value="Na/Glc_symporter_sf"/>
</dbReference>
<dbReference type="AlphaFoldDB" id="A0A916LIE8"/>
<keyword evidence="4" id="KW-1003">Cell membrane</keyword>
<keyword evidence="10" id="KW-0739">Sodium transport</keyword>
<name>A0A916LIE8_KRYT1</name>
<comment type="caution">
    <text evidence="13">The sequence shown here is derived from an EMBL/GenBank/DDBJ whole genome shotgun (WGS) entry which is preliminary data.</text>
</comment>
<feature type="transmembrane region" description="Helical" evidence="12">
    <location>
        <begin position="6"/>
        <end position="24"/>
    </location>
</feature>
<evidence type="ECO:0000256" key="10">
    <source>
        <dbReference type="ARBA" id="ARBA00023201"/>
    </source>
</evidence>
<dbReference type="PANTHER" id="PTHR42985:SF47">
    <property type="entry name" value="INTEGRAL MEMBRANE TRANSPORT PROTEIN"/>
    <property type="match status" value="1"/>
</dbReference>
<feature type="transmembrane region" description="Helical" evidence="12">
    <location>
        <begin position="440"/>
        <end position="457"/>
    </location>
</feature>
<feature type="transmembrane region" description="Helical" evidence="12">
    <location>
        <begin position="246"/>
        <end position="265"/>
    </location>
</feature>
<evidence type="ECO:0000256" key="9">
    <source>
        <dbReference type="ARBA" id="ARBA00023136"/>
    </source>
</evidence>
<keyword evidence="9 12" id="KW-0472">Membrane</keyword>
<gene>
    <name evidence="13" type="ORF">JGI25_00297</name>
</gene>
<proteinExistence type="inferred from homology"/>
<feature type="transmembrane region" description="Helical" evidence="12">
    <location>
        <begin position="380"/>
        <end position="402"/>
    </location>
</feature>
<dbReference type="PROSITE" id="PS50283">
    <property type="entry name" value="NA_SOLUT_SYMP_3"/>
    <property type="match status" value="1"/>
</dbReference>
<evidence type="ECO:0000256" key="6">
    <source>
        <dbReference type="ARBA" id="ARBA00022989"/>
    </source>
</evidence>
<feature type="transmembrane region" description="Helical" evidence="12">
    <location>
        <begin position="286"/>
        <end position="311"/>
    </location>
</feature>
<evidence type="ECO:0000256" key="2">
    <source>
        <dbReference type="ARBA" id="ARBA00006434"/>
    </source>
</evidence>
<dbReference type="RefSeq" id="WP_072263572.1">
    <property type="nucleotide sequence ID" value="NZ_CZVV01000010.1"/>
</dbReference>
<evidence type="ECO:0000256" key="11">
    <source>
        <dbReference type="RuleBase" id="RU362091"/>
    </source>
</evidence>
<sequence length="490" mass="53953">MNFGLIDWLIIVLYLFGVLIFGIISGGKQRSTVDYFLGARQVPWLAVCFAVVATETSALTFLSIPGVAYATNLNFLQLTFGYILGRIIVSFLLLPAYYRGELATAYQFLGLRFGRKVRNFASIVFMLTRLAADGVRLFTTAIPLAIILKNSEQFANWSDAQIYVSSIAIVSLVTFLYTFIGGVRAVIWMDVVQMFIYIGGAIAAIVVLADKIDGGILHVLNFSVDKFKIINWGFDKPLKEFFSQPYTLFASLIGGAFLSMASHGADQLIVQRLLTTNSLKNSQKALITTGFIVAFQFFMFLFIGLMLYTFYNGENMNPNEVFADFIVKYMPSGISGLIIAGLFAAAMSTLAGSMSSLASSAMIDIYKPYFGKNTDERKELIVSRIITAIWAFLLVGSAIFFMKTEKTVVELALSIASFTYGGLLGTFLLGVLFKKIDETSALVGFISGIVVMVYVILNTKIAWTWHTLIGAGTTIITGNIFQTLKEMQKG</sequence>
<feature type="transmembrane region" description="Helical" evidence="12">
    <location>
        <begin position="44"/>
        <end position="69"/>
    </location>
</feature>
<dbReference type="CDD" id="cd11493">
    <property type="entry name" value="SLC5sbd_NIS-like_u1"/>
    <property type="match status" value="1"/>
</dbReference>
<feature type="transmembrane region" description="Helical" evidence="12">
    <location>
        <begin position="160"/>
        <end position="180"/>
    </location>
</feature>
<evidence type="ECO:0000256" key="4">
    <source>
        <dbReference type="ARBA" id="ARBA00022475"/>
    </source>
</evidence>
<evidence type="ECO:0000256" key="8">
    <source>
        <dbReference type="ARBA" id="ARBA00023065"/>
    </source>
</evidence>
<feature type="transmembrane region" description="Helical" evidence="12">
    <location>
        <begin position="334"/>
        <end position="359"/>
    </location>
</feature>
<feature type="transmembrane region" description="Helical" evidence="12">
    <location>
        <begin position="463"/>
        <end position="481"/>
    </location>
</feature>
<dbReference type="Proteomes" id="UP000243105">
    <property type="component" value="Unassembled WGS sequence"/>
</dbReference>
<dbReference type="GO" id="GO:0005886">
    <property type="term" value="C:plasma membrane"/>
    <property type="evidence" value="ECO:0007669"/>
    <property type="project" value="UniProtKB-SubCell"/>
</dbReference>
<dbReference type="Gene3D" id="1.20.1730.10">
    <property type="entry name" value="Sodium/glucose cotransporter"/>
    <property type="match status" value="1"/>
</dbReference>
<dbReference type="InterPro" id="IPR051163">
    <property type="entry name" value="Sodium:Solute_Symporter_SSF"/>
</dbReference>
<comment type="subcellular location">
    <subcellularLocation>
        <location evidence="1">Cell membrane</location>
        <topology evidence="1">Multi-pass membrane protein</topology>
    </subcellularLocation>
</comment>
<protein>
    <submittedName>
        <fullName evidence="13">Transporter, SSS family</fullName>
    </submittedName>
</protein>
<evidence type="ECO:0000256" key="12">
    <source>
        <dbReference type="SAM" id="Phobius"/>
    </source>
</evidence>
<dbReference type="GO" id="GO:0006814">
    <property type="term" value="P:sodium ion transport"/>
    <property type="evidence" value="ECO:0007669"/>
    <property type="project" value="UniProtKB-KW"/>
</dbReference>
<dbReference type="Pfam" id="PF00474">
    <property type="entry name" value="SSF"/>
    <property type="match status" value="1"/>
</dbReference>
<dbReference type="NCBIfam" id="TIGR00813">
    <property type="entry name" value="sss"/>
    <property type="match status" value="1"/>
</dbReference>
<evidence type="ECO:0000256" key="7">
    <source>
        <dbReference type="ARBA" id="ARBA00023053"/>
    </source>
</evidence>
<feature type="transmembrane region" description="Helical" evidence="12">
    <location>
        <begin position="408"/>
        <end position="433"/>
    </location>
</feature>
<evidence type="ECO:0000256" key="5">
    <source>
        <dbReference type="ARBA" id="ARBA00022692"/>
    </source>
</evidence>
<keyword evidence="5 12" id="KW-0812">Transmembrane</keyword>
<dbReference type="EMBL" id="CZVV01000010">
    <property type="protein sequence ID" value="CUS97640.1"/>
    <property type="molecule type" value="Genomic_DNA"/>
</dbReference>
<organism evidence="13 14">
    <name type="scientific">Kryptobacter tengchongensis</name>
    <dbReference type="NCBI Taxonomy" id="1643429"/>
    <lineage>
        <taxon>Bacteria</taxon>
        <taxon>Pseudomonadati</taxon>
        <taxon>Candidatus Kryptoniota</taxon>
        <taxon>Candidatus Kryptobacter</taxon>
    </lineage>
</organism>
<evidence type="ECO:0000313" key="13">
    <source>
        <dbReference type="EMBL" id="CUS97640.1"/>
    </source>
</evidence>
<dbReference type="PANTHER" id="PTHR42985">
    <property type="entry name" value="SODIUM-COUPLED MONOCARBOXYLATE TRANSPORTER"/>
    <property type="match status" value="1"/>
</dbReference>
<reference evidence="13 14" key="1">
    <citation type="submission" date="2015-11" db="EMBL/GenBank/DDBJ databases">
        <authorList>
            <person name="Varghese N."/>
        </authorList>
    </citation>
    <scope>NUCLEOTIDE SEQUENCE [LARGE SCALE GENOMIC DNA]</scope>
    <source>
        <strain evidence="13 14">JGI-25</strain>
    </source>
</reference>
<keyword evidence="3" id="KW-0813">Transport</keyword>
<evidence type="ECO:0000256" key="3">
    <source>
        <dbReference type="ARBA" id="ARBA00022448"/>
    </source>
</evidence>
<dbReference type="GO" id="GO:0015293">
    <property type="term" value="F:symporter activity"/>
    <property type="evidence" value="ECO:0007669"/>
    <property type="project" value="TreeGrafter"/>
</dbReference>
<feature type="transmembrane region" description="Helical" evidence="12">
    <location>
        <begin position="75"/>
        <end position="98"/>
    </location>
</feature>
<feature type="transmembrane region" description="Helical" evidence="12">
    <location>
        <begin position="187"/>
        <end position="209"/>
    </location>
</feature>
<accession>A0A916LIE8</accession>
<dbReference type="InterPro" id="IPR001734">
    <property type="entry name" value="Na/solute_symporter"/>
</dbReference>
<evidence type="ECO:0000256" key="1">
    <source>
        <dbReference type="ARBA" id="ARBA00004651"/>
    </source>
</evidence>
<keyword evidence="6 12" id="KW-1133">Transmembrane helix</keyword>
<evidence type="ECO:0000313" key="14">
    <source>
        <dbReference type="Proteomes" id="UP000243105"/>
    </source>
</evidence>
<keyword evidence="8" id="KW-0406">Ion transport</keyword>